<comment type="caution">
    <text evidence="1">The sequence shown here is derived from an EMBL/GenBank/DDBJ whole genome shotgun (WGS) entry which is preliminary data.</text>
</comment>
<evidence type="ECO:0000313" key="2">
    <source>
        <dbReference type="Proteomes" id="UP000789405"/>
    </source>
</evidence>
<dbReference type="EMBL" id="CAJVPY010000701">
    <property type="protein sequence ID" value="CAG8487734.1"/>
    <property type="molecule type" value="Genomic_DNA"/>
</dbReference>
<proteinExistence type="predicted"/>
<dbReference type="AlphaFoldDB" id="A0A9N8ZC90"/>
<gene>
    <name evidence="1" type="ORF">DERYTH_LOCUS2254</name>
</gene>
<reference evidence="1" key="1">
    <citation type="submission" date="2021-06" db="EMBL/GenBank/DDBJ databases">
        <authorList>
            <person name="Kallberg Y."/>
            <person name="Tangrot J."/>
            <person name="Rosling A."/>
        </authorList>
    </citation>
    <scope>NUCLEOTIDE SEQUENCE</scope>
    <source>
        <strain evidence="1">MA453B</strain>
    </source>
</reference>
<name>A0A9N8ZC90_9GLOM</name>
<protein>
    <submittedName>
        <fullName evidence="1">942_t:CDS:1</fullName>
    </submittedName>
</protein>
<sequence>MNFNILELFYKQINNDDNEDASLNKPLDESNILVNRGLTYKSTDKDSLEDYAEMSYESGKHEESRSVLLETEPNDTSIILDKNIEELNEEQIQIRDAFLKADKNLEEPNKDLIETKTDKIS</sequence>
<organism evidence="1 2">
    <name type="scientific">Dentiscutata erythropus</name>
    <dbReference type="NCBI Taxonomy" id="1348616"/>
    <lineage>
        <taxon>Eukaryota</taxon>
        <taxon>Fungi</taxon>
        <taxon>Fungi incertae sedis</taxon>
        <taxon>Mucoromycota</taxon>
        <taxon>Glomeromycotina</taxon>
        <taxon>Glomeromycetes</taxon>
        <taxon>Diversisporales</taxon>
        <taxon>Gigasporaceae</taxon>
        <taxon>Dentiscutata</taxon>
    </lineage>
</organism>
<dbReference type="Proteomes" id="UP000789405">
    <property type="component" value="Unassembled WGS sequence"/>
</dbReference>
<evidence type="ECO:0000313" key="1">
    <source>
        <dbReference type="EMBL" id="CAG8487734.1"/>
    </source>
</evidence>
<keyword evidence="2" id="KW-1185">Reference proteome</keyword>
<accession>A0A9N8ZC90</accession>